<comment type="caution">
    <text evidence="6">The sequence shown here is derived from an EMBL/GenBank/DDBJ whole genome shotgun (WGS) entry which is preliminary data.</text>
</comment>
<keyword evidence="2" id="KW-0479">Metal-binding</keyword>
<proteinExistence type="predicted"/>
<dbReference type="SUPFAM" id="SSF50022">
    <property type="entry name" value="ISP domain"/>
    <property type="match status" value="1"/>
</dbReference>
<dbReference type="Gene3D" id="2.102.10.10">
    <property type="entry name" value="Rieske [2Fe-2S] iron-sulphur domain"/>
    <property type="match status" value="1"/>
</dbReference>
<name>A0A7K1L0T4_9ACTN</name>
<accession>A0A7K1L0T4</accession>
<dbReference type="Proteomes" id="UP000432015">
    <property type="component" value="Unassembled WGS sequence"/>
</dbReference>
<evidence type="ECO:0000313" key="6">
    <source>
        <dbReference type="EMBL" id="MUN38041.1"/>
    </source>
</evidence>
<sequence length="222" mass="23537">MRVTMRGLPRFVETLLSGGRPRPFPADDADAEALRVAIDLRAARPGSDAPHEEFITALHRRLARDLAEPTPSTTPARRRLVLGTAVGALAGAVAGVFTGRATSNDPPTANSGELTPDLGIWHPVVAAADLPEGAVHGFTASGIDGFVTRTNGRLRAVSGVCTHQGCRLTPHPEKGLRCPCHGAHFAPDGTVLYHRLKAPIPALPRLALRQRNGTIEVYIPQA</sequence>
<evidence type="ECO:0000259" key="5">
    <source>
        <dbReference type="PROSITE" id="PS51296"/>
    </source>
</evidence>
<dbReference type="InterPro" id="IPR017941">
    <property type="entry name" value="Rieske_2Fe-2S"/>
</dbReference>
<dbReference type="EMBL" id="WOFH01000005">
    <property type="protein sequence ID" value="MUN38041.1"/>
    <property type="molecule type" value="Genomic_DNA"/>
</dbReference>
<reference evidence="6 7" key="1">
    <citation type="submission" date="2019-11" db="EMBL/GenBank/DDBJ databases">
        <authorList>
            <person name="Cao P."/>
        </authorList>
    </citation>
    <scope>NUCLEOTIDE SEQUENCE [LARGE SCALE GENOMIC DNA]</scope>
    <source>
        <strain evidence="6 7">NEAU-AAG5</strain>
    </source>
</reference>
<dbReference type="Pfam" id="PF00355">
    <property type="entry name" value="Rieske"/>
    <property type="match status" value="1"/>
</dbReference>
<feature type="domain" description="Rieske" evidence="5">
    <location>
        <begin position="122"/>
        <end position="217"/>
    </location>
</feature>
<dbReference type="CDD" id="cd03467">
    <property type="entry name" value="Rieske"/>
    <property type="match status" value="1"/>
</dbReference>
<protein>
    <submittedName>
        <fullName evidence="6">Rieske 2Fe-2S domain-containing protein</fullName>
    </submittedName>
</protein>
<dbReference type="GO" id="GO:0016705">
    <property type="term" value="F:oxidoreductase activity, acting on paired donors, with incorporation or reduction of molecular oxygen"/>
    <property type="evidence" value="ECO:0007669"/>
    <property type="project" value="UniProtKB-ARBA"/>
</dbReference>
<keyword evidence="3" id="KW-0408">Iron</keyword>
<keyword evidence="4" id="KW-0411">Iron-sulfur</keyword>
<organism evidence="6 7">
    <name type="scientific">Actinomadura litoris</name>
    <dbReference type="NCBI Taxonomy" id="2678616"/>
    <lineage>
        <taxon>Bacteria</taxon>
        <taxon>Bacillati</taxon>
        <taxon>Actinomycetota</taxon>
        <taxon>Actinomycetes</taxon>
        <taxon>Streptosporangiales</taxon>
        <taxon>Thermomonosporaceae</taxon>
        <taxon>Actinomadura</taxon>
    </lineage>
</organism>
<evidence type="ECO:0000256" key="4">
    <source>
        <dbReference type="ARBA" id="ARBA00023014"/>
    </source>
</evidence>
<dbReference type="InterPro" id="IPR036922">
    <property type="entry name" value="Rieske_2Fe-2S_sf"/>
</dbReference>
<evidence type="ECO:0000313" key="7">
    <source>
        <dbReference type="Proteomes" id="UP000432015"/>
    </source>
</evidence>
<dbReference type="GO" id="GO:0004497">
    <property type="term" value="F:monooxygenase activity"/>
    <property type="evidence" value="ECO:0007669"/>
    <property type="project" value="UniProtKB-ARBA"/>
</dbReference>
<dbReference type="GO" id="GO:0046872">
    <property type="term" value="F:metal ion binding"/>
    <property type="evidence" value="ECO:0007669"/>
    <property type="project" value="UniProtKB-KW"/>
</dbReference>
<dbReference type="AlphaFoldDB" id="A0A7K1L0T4"/>
<evidence type="ECO:0000256" key="3">
    <source>
        <dbReference type="ARBA" id="ARBA00023004"/>
    </source>
</evidence>
<gene>
    <name evidence="6" type="ORF">GNZ18_15700</name>
</gene>
<dbReference type="GO" id="GO:0051537">
    <property type="term" value="F:2 iron, 2 sulfur cluster binding"/>
    <property type="evidence" value="ECO:0007669"/>
    <property type="project" value="UniProtKB-KW"/>
</dbReference>
<keyword evidence="7" id="KW-1185">Reference proteome</keyword>
<keyword evidence="1" id="KW-0001">2Fe-2S</keyword>
<evidence type="ECO:0000256" key="2">
    <source>
        <dbReference type="ARBA" id="ARBA00022723"/>
    </source>
</evidence>
<dbReference type="PROSITE" id="PS51296">
    <property type="entry name" value="RIESKE"/>
    <property type="match status" value="1"/>
</dbReference>
<evidence type="ECO:0000256" key="1">
    <source>
        <dbReference type="ARBA" id="ARBA00022714"/>
    </source>
</evidence>